<dbReference type="InterPro" id="IPR043675">
    <property type="entry name" value="TrmR_methyltr"/>
</dbReference>
<keyword evidence="2 4" id="KW-0808">Transferase</keyword>
<dbReference type="HAMAP" id="MF_02217">
    <property type="entry name" value="TrmR_methyltr"/>
    <property type="match status" value="1"/>
</dbReference>
<feature type="binding site" evidence="4">
    <location>
        <position position="82"/>
    </location>
    <ligand>
        <name>S-adenosyl-L-methionine</name>
        <dbReference type="ChEBI" id="CHEBI:59789"/>
    </ligand>
</feature>
<feature type="binding site" evidence="4">
    <location>
        <position position="35"/>
    </location>
    <ligand>
        <name>S-adenosyl-L-methionine</name>
        <dbReference type="ChEBI" id="CHEBI:59789"/>
    </ligand>
</feature>
<dbReference type="HOGENOM" id="CLU_067676_4_0_9"/>
<feature type="binding site" evidence="4">
    <location>
        <begin position="110"/>
        <end position="111"/>
    </location>
    <ligand>
        <name>S-adenosyl-L-methionine</name>
        <dbReference type="ChEBI" id="CHEBI:59789"/>
    </ligand>
</feature>
<dbReference type="PROSITE" id="PS51682">
    <property type="entry name" value="SAM_OMT_I"/>
    <property type="match status" value="1"/>
</dbReference>
<feature type="binding site" evidence="4">
    <location>
        <position position="156"/>
    </location>
    <ligand>
        <name>Mg(2+)</name>
        <dbReference type="ChEBI" id="CHEBI:18420"/>
    </ligand>
</feature>
<dbReference type="EC" id="2.1.1.-" evidence="4"/>
<keyword evidence="4" id="KW-0819">tRNA processing</keyword>
<dbReference type="InterPro" id="IPR002935">
    <property type="entry name" value="SAM_O-MeTrfase"/>
</dbReference>
<comment type="catalytic activity">
    <reaction evidence="4">
        <text>5-hydroxyuridine(34) in tRNA + S-adenosyl-L-methionine = 5-methoxyuridine(34) in tRNA + S-adenosyl-L-homocysteine + H(+)</text>
        <dbReference type="Rhea" id="RHEA:60524"/>
        <dbReference type="Rhea" id="RHEA-COMP:13381"/>
        <dbReference type="Rhea" id="RHEA-COMP:15591"/>
        <dbReference type="ChEBI" id="CHEBI:15378"/>
        <dbReference type="ChEBI" id="CHEBI:57856"/>
        <dbReference type="ChEBI" id="CHEBI:59789"/>
        <dbReference type="ChEBI" id="CHEBI:136877"/>
        <dbReference type="ChEBI" id="CHEBI:143860"/>
    </reaction>
</comment>
<protein>
    <recommendedName>
        <fullName evidence="4">tRNA 5-hydroxyuridine methyltransferase</fullName>
        <ecNumber evidence="4">2.1.1.-</ecNumber>
    </recommendedName>
    <alternativeName>
        <fullName evidence="4">ho5U methyltransferase</fullName>
    </alternativeName>
</protein>
<keyword evidence="1 4" id="KW-0489">Methyltransferase</keyword>
<dbReference type="Proteomes" id="UP000011747">
    <property type="component" value="Unassembled WGS sequence"/>
</dbReference>
<dbReference type="AlphaFoldDB" id="G9QPZ6"/>
<dbReference type="Gene3D" id="3.40.50.150">
    <property type="entry name" value="Vaccinia Virus protein VP39"/>
    <property type="match status" value="1"/>
</dbReference>
<name>G9QPZ6_9BACI</name>
<feature type="binding site" evidence="4">
    <location>
        <position position="130"/>
    </location>
    <ligand>
        <name>Mg(2+)</name>
        <dbReference type="ChEBI" id="CHEBI:18420"/>
    </ligand>
</feature>
<comment type="caution">
    <text evidence="5">The sequence shown here is derived from an EMBL/GenBank/DDBJ whole genome shotgun (WGS) entry which is preliminary data.</text>
</comment>
<dbReference type="GO" id="GO:0000287">
    <property type="term" value="F:magnesium ion binding"/>
    <property type="evidence" value="ECO:0007669"/>
    <property type="project" value="UniProtKB-UniRule"/>
</dbReference>
<dbReference type="InterPro" id="IPR029063">
    <property type="entry name" value="SAM-dependent_MTases_sf"/>
</dbReference>
<dbReference type="GO" id="GO:0008757">
    <property type="term" value="F:S-adenosylmethionine-dependent methyltransferase activity"/>
    <property type="evidence" value="ECO:0007669"/>
    <property type="project" value="TreeGrafter"/>
</dbReference>
<feature type="binding site" evidence="4">
    <location>
        <position position="157"/>
    </location>
    <ligand>
        <name>Mg(2+)</name>
        <dbReference type="ChEBI" id="CHEBI:18420"/>
    </ligand>
</feature>
<dbReference type="SUPFAM" id="SSF53335">
    <property type="entry name" value="S-adenosyl-L-methionine-dependent methyltransferases"/>
    <property type="match status" value="1"/>
</dbReference>
<gene>
    <name evidence="4" type="primary">trmR</name>
    <name evidence="5" type="ORF">HMPREF1015_00363</name>
</gene>
<dbReference type="GO" id="GO:0008171">
    <property type="term" value="F:O-methyltransferase activity"/>
    <property type="evidence" value="ECO:0007669"/>
    <property type="project" value="InterPro"/>
</dbReference>
<evidence type="ECO:0000256" key="4">
    <source>
        <dbReference type="HAMAP-Rule" id="MF_02217"/>
    </source>
</evidence>
<dbReference type="GO" id="GO:0030488">
    <property type="term" value="P:tRNA methylation"/>
    <property type="evidence" value="ECO:0007669"/>
    <property type="project" value="UniProtKB-UniRule"/>
</dbReference>
<keyword evidence="6" id="KW-1185">Reference proteome</keyword>
<comment type="similarity">
    <text evidence="4">Belongs to the class I-like SAM-binding methyltransferase superfamily. Cation-dependent O-methyltransferase family.</text>
</comment>
<dbReference type="GO" id="GO:0016300">
    <property type="term" value="F:tRNA (uridine) methyltransferase activity"/>
    <property type="evidence" value="ECO:0007669"/>
    <property type="project" value="UniProtKB-UniRule"/>
</dbReference>
<dbReference type="RefSeq" id="WP_003355452.1">
    <property type="nucleotide sequence ID" value="NZ_JH414764.1"/>
</dbReference>
<dbReference type="PANTHER" id="PTHR10509:SF14">
    <property type="entry name" value="CAFFEOYL-COA O-METHYLTRANSFERASE 3-RELATED"/>
    <property type="match status" value="1"/>
</dbReference>
<feature type="binding site" evidence="4">
    <location>
        <position position="65"/>
    </location>
    <ligand>
        <name>S-adenosyl-L-methionine</name>
        <dbReference type="ChEBI" id="CHEBI:59789"/>
    </ligand>
</feature>
<dbReference type="CDD" id="cd02440">
    <property type="entry name" value="AdoMet_MTases"/>
    <property type="match status" value="1"/>
</dbReference>
<dbReference type="InterPro" id="IPR050362">
    <property type="entry name" value="Cation-dep_OMT"/>
</dbReference>
<keyword evidence="3 4" id="KW-0949">S-adenosyl-L-methionine</keyword>
<evidence type="ECO:0000256" key="3">
    <source>
        <dbReference type="ARBA" id="ARBA00022691"/>
    </source>
</evidence>
<dbReference type="EMBL" id="ACWF01000157">
    <property type="protein sequence ID" value="EHL73535.1"/>
    <property type="molecule type" value="Genomic_DNA"/>
</dbReference>
<reference evidence="5 6" key="1">
    <citation type="submission" date="2011-09" db="EMBL/GenBank/DDBJ databases">
        <title>The Genome Sequence of Bacillus smithii 7_3_47FAA.</title>
        <authorList>
            <consortium name="The Broad Institute Genome Sequencing Platform"/>
            <person name="Earl A."/>
            <person name="Ward D."/>
            <person name="Feldgarden M."/>
            <person name="Gevers D."/>
            <person name="Daigneault M."/>
            <person name="Strauss J."/>
            <person name="Allen-Vercoe E."/>
            <person name="Young S.K."/>
            <person name="Zeng Q."/>
            <person name="Gargeya S."/>
            <person name="Fitzgerald M."/>
            <person name="Haas B."/>
            <person name="Abouelleil A."/>
            <person name="Alvarado L."/>
            <person name="Arachchi H.M."/>
            <person name="Berlin A."/>
            <person name="Brown A."/>
            <person name="Chapman S.B."/>
            <person name="Chen Z."/>
            <person name="Dunbar C."/>
            <person name="Freedman E."/>
            <person name="Gearin G."/>
            <person name="Goldberg J."/>
            <person name="Griggs A."/>
            <person name="Gujja S."/>
            <person name="Heiman D."/>
            <person name="Howarth C."/>
            <person name="Larson L."/>
            <person name="Lui A."/>
            <person name="MacDonald P.J.P."/>
            <person name="Montmayeur A."/>
            <person name="Murphy C."/>
            <person name="Neiman D."/>
            <person name="Pearson M."/>
            <person name="Priest M."/>
            <person name="Roberts A."/>
            <person name="Saif S."/>
            <person name="Shea T."/>
            <person name="Shenoy N."/>
            <person name="Sisk P."/>
            <person name="Stolte C."/>
            <person name="Sykes S."/>
            <person name="Wortman J."/>
            <person name="Nusbaum C."/>
            <person name="Birren B."/>
        </authorList>
    </citation>
    <scope>NUCLEOTIDE SEQUENCE [LARGE SCALE GENOMIC DNA]</scope>
    <source>
        <strain evidence="5 6">7_3_47FAA</strain>
    </source>
</reference>
<keyword evidence="4" id="KW-0479">Metal-binding</keyword>
<accession>G9QPZ6</accession>
<comment type="subunit">
    <text evidence="4">Homodimer.</text>
</comment>
<proteinExistence type="inferred from homology"/>
<evidence type="ECO:0000313" key="6">
    <source>
        <dbReference type="Proteomes" id="UP000011747"/>
    </source>
</evidence>
<dbReference type="PANTHER" id="PTHR10509">
    <property type="entry name" value="O-METHYLTRANSFERASE-RELATED"/>
    <property type="match status" value="1"/>
</dbReference>
<sequence length="217" mass="24616">MEEKIAQYWQSLLPEKTLFIQEMEQLAKEEHVPIMESAGIETMLQFMRIQKPKKILEIGTAIGYSAIRIAQAISGSEIVTIERDESRYNQAIQFIRRAGLENRISVILGDALEVAAEAGEMGPYDAIFIDAAKGQYQKFFEMYTPYLAENGVVYTDNVLFKGHVAETDIAKKRIRQLTSKIRQYNQWLVNHSSFSTMIIPVGDGLAISIYRGEKDGK</sequence>
<evidence type="ECO:0000256" key="2">
    <source>
        <dbReference type="ARBA" id="ARBA00022679"/>
    </source>
</evidence>
<feature type="binding site" evidence="4">
    <location>
        <position position="130"/>
    </location>
    <ligand>
        <name>S-adenosyl-L-methionine</name>
        <dbReference type="ChEBI" id="CHEBI:59789"/>
    </ligand>
</feature>
<comment type="function">
    <text evidence="4">Catalyzes the methylation of 5-hydroxyuridine (ho5U) to form 5-methoxyuridine (mo5U) at position 34 in tRNAs.</text>
</comment>
<evidence type="ECO:0000256" key="1">
    <source>
        <dbReference type="ARBA" id="ARBA00022603"/>
    </source>
</evidence>
<dbReference type="Pfam" id="PF01596">
    <property type="entry name" value="Methyltransf_3"/>
    <property type="match status" value="1"/>
</dbReference>
<dbReference type="PATRIC" id="fig|665952.3.peg.3268"/>
<organism evidence="5 6">
    <name type="scientific">Bacillus smithii 7_3_47FAA</name>
    <dbReference type="NCBI Taxonomy" id="665952"/>
    <lineage>
        <taxon>Bacteria</taxon>
        <taxon>Bacillati</taxon>
        <taxon>Bacillota</taxon>
        <taxon>Bacilli</taxon>
        <taxon>Bacillales</taxon>
        <taxon>Bacillaceae</taxon>
        <taxon>Bacillus</taxon>
    </lineage>
</organism>
<keyword evidence="4" id="KW-0460">Magnesium</keyword>
<evidence type="ECO:0000313" key="5">
    <source>
        <dbReference type="EMBL" id="EHL73535.1"/>
    </source>
</evidence>